<evidence type="ECO:0000256" key="13">
    <source>
        <dbReference type="SAM" id="MobiDB-lite"/>
    </source>
</evidence>
<evidence type="ECO:0000313" key="16">
    <source>
        <dbReference type="EMBL" id="SPD16099.1"/>
    </source>
</evidence>
<feature type="transmembrane region" description="Helical" evidence="14">
    <location>
        <begin position="356"/>
        <end position="375"/>
    </location>
</feature>
<dbReference type="Gene3D" id="1.10.287.630">
    <property type="entry name" value="Helix hairpin bin"/>
    <property type="match status" value="1"/>
</dbReference>
<keyword evidence="9" id="KW-1071">Ligand-gated ion channel</keyword>
<keyword evidence="10" id="KW-0407">Ion channel</keyword>
<comment type="similarity">
    <text evidence="2">Belongs to the cyclic nucleotide-gated cation channel (TC 1.A.1.5) family.</text>
</comment>
<organism evidence="16">
    <name type="scientific">Fagus sylvatica</name>
    <name type="common">Beechnut</name>
    <dbReference type="NCBI Taxonomy" id="28930"/>
    <lineage>
        <taxon>Eukaryota</taxon>
        <taxon>Viridiplantae</taxon>
        <taxon>Streptophyta</taxon>
        <taxon>Embryophyta</taxon>
        <taxon>Tracheophyta</taxon>
        <taxon>Spermatophyta</taxon>
        <taxon>Magnoliopsida</taxon>
        <taxon>eudicotyledons</taxon>
        <taxon>Gunneridae</taxon>
        <taxon>Pentapetalae</taxon>
        <taxon>rosids</taxon>
        <taxon>fabids</taxon>
        <taxon>Fagales</taxon>
        <taxon>Fagaceae</taxon>
        <taxon>Fagus</taxon>
    </lineage>
</organism>
<evidence type="ECO:0000256" key="10">
    <source>
        <dbReference type="ARBA" id="ARBA00023303"/>
    </source>
</evidence>
<gene>
    <name evidence="16" type="ORF">FSB_LOCUS43981</name>
</gene>
<dbReference type="FunFam" id="2.60.120.10:FF:000024">
    <property type="entry name" value="Cyclic nucleotide-gated ion channel 1"/>
    <property type="match status" value="1"/>
</dbReference>
<evidence type="ECO:0000256" key="7">
    <source>
        <dbReference type="ARBA" id="ARBA00023136"/>
    </source>
</evidence>
<evidence type="ECO:0000259" key="15">
    <source>
        <dbReference type="PROSITE" id="PS50042"/>
    </source>
</evidence>
<dbReference type="InterPro" id="IPR005821">
    <property type="entry name" value="Ion_trans_dom"/>
</dbReference>
<dbReference type="AlphaFoldDB" id="A0A2N9HWM3"/>
<feature type="transmembrane region" description="Helical" evidence="14">
    <location>
        <begin position="552"/>
        <end position="570"/>
    </location>
</feature>
<dbReference type="InterPro" id="IPR018490">
    <property type="entry name" value="cNMP-bd_dom_sf"/>
</dbReference>
<dbReference type="InterPro" id="IPR000595">
    <property type="entry name" value="cNMP-bd_dom"/>
</dbReference>
<evidence type="ECO:0000256" key="12">
    <source>
        <dbReference type="ARBA" id="ARBA00064416"/>
    </source>
</evidence>
<keyword evidence="5 14" id="KW-1133">Transmembrane helix</keyword>
<feature type="transmembrane region" description="Helical" evidence="14">
    <location>
        <begin position="427"/>
        <end position="448"/>
    </location>
</feature>
<comment type="function">
    <text evidence="11">Cyclic nucleotide-gated channel involved in the establishment of both rhizobial and mycorrhizal associations. Required for full activation of nuclear-localized Ca(2+) oscillations by Nod and Myc factors. Simultaneous activation of the K(+)-permeable channel DMI1 and the Ca(2+) channel CNGC15 can give rise to sustained Ca(2+) oscillations. May function during fertilization in both female and male gametophytic Ca(2+) signaling.</text>
</comment>
<feature type="transmembrane region" description="Helical" evidence="14">
    <location>
        <begin position="395"/>
        <end position="415"/>
    </location>
</feature>
<sequence length="873" mass="98974">MVNDQKKTIHRSSQSPENVEESWSSTPPNGPRRVVQRSTASSVTEKRSAAAPTAANDEGSDEEDEARLKRLGNLPWPPKSVPPEADNDEKPTGYFLCPRGLEKSVMATTTRGQRPPQPSTPVVLAPPHHGTQEARFGGRGTNLLQFGLICRNRNGIDLLGRNAKNEIKFKISEFILICGISFVDPPQPPTFQDDANNGLAEIDLNDNTNDTWIPEPGTNNYEEEVPWKAAKSLKAKVLSRVFSEDYEKAEKKILDPRGLIIRRWNKIFLVACLVSLSLDPLFFYLPVVHDEVCIAIAVPLEVILTLIRTLADVFYMIQIYIRFHTAYVAPSSRVFGRGELVIDSSKIAIRYLSKGFFIDLIAALPLPQVLIWIIIPTLKGSTTRNTKNVLRFFIIFQYLPRLFLIFPLSSQIIKVTGRMTETAWAGAAYNLMLYMLASHVLGACWYLLSIERQEACWRSVCKVEKPYCHYGFLDCHWVADPHRASWFKSSNVSYLCNPDEGFYQFGIYGDALISGVTNSPFLNKYFYCLWWGLKNLSSLGQNLSTSTYVGEIVFAIIVATLGLVLFGLLIGNMQTYLQSITVRFEEWRIKKTDTEQWMHHRQLPLELIQSVRKYNQYKWVATRGVDEEAVLKGLPMDIRRDIKRHLCLDLVRRVPLFDQMEERMLDAICERLKPALCTESTFLVREGDPVNEMVFILRGHLDSCTTGGGRSGFFNSCHIGPGDFCGEELVPWALDSRSTSILPSSTRTIKAITEVEAFAILAEDLNFVASQYRRLRSKQLRHKFRFYSQQWRSWAASVIQIAWRQCKKRKEAAELTAREKYAANEPDSPQPESGLGVYTARLTLSVNRNYVSASGLVSSLQKPTEPDFSLDEE</sequence>
<evidence type="ECO:0000256" key="1">
    <source>
        <dbReference type="ARBA" id="ARBA00004232"/>
    </source>
</evidence>
<dbReference type="PANTHER" id="PTHR45651:SF12">
    <property type="entry name" value="CYCLIC NUCLEOTIDE-GATED ION CHANNEL 15-RELATED"/>
    <property type="match status" value="1"/>
</dbReference>
<dbReference type="GO" id="GO:0044325">
    <property type="term" value="F:transmembrane transporter binding"/>
    <property type="evidence" value="ECO:0007669"/>
    <property type="project" value="UniProtKB-ARBA"/>
</dbReference>
<dbReference type="SMART" id="SM00100">
    <property type="entry name" value="cNMP"/>
    <property type="match status" value="1"/>
</dbReference>
<evidence type="ECO:0000256" key="3">
    <source>
        <dbReference type="ARBA" id="ARBA00022448"/>
    </source>
</evidence>
<evidence type="ECO:0000256" key="6">
    <source>
        <dbReference type="ARBA" id="ARBA00023065"/>
    </source>
</evidence>
<dbReference type="PROSITE" id="PS50042">
    <property type="entry name" value="CNMP_BINDING_3"/>
    <property type="match status" value="1"/>
</dbReference>
<dbReference type="Gene3D" id="1.10.287.70">
    <property type="match status" value="1"/>
</dbReference>
<evidence type="ECO:0000256" key="9">
    <source>
        <dbReference type="ARBA" id="ARBA00023286"/>
    </source>
</evidence>
<evidence type="ECO:0000256" key="11">
    <source>
        <dbReference type="ARBA" id="ARBA00056117"/>
    </source>
</evidence>
<dbReference type="InterPro" id="IPR003938">
    <property type="entry name" value="K_chnl_volt-dep_EAG/ELK/ERG"/>
</dbReference>
<name>A0A2N9HWM3_FAGSY</name>
<comment type="subunit">
    <text evidence="12">Interacts (via N-terminus) with DMI1 (via c-terminus). The Nod factor has no effect on this interaction, implying that the complex is maintained after activation.</text>
</comment>
<dbReference type="PANTHER" id="PTHR45651">
    <property type="entry name" value="CYCLIC NUCLEOTIDE-GATED ION CHANNEL 15-RELATED-RELATED"/>
    <property type="match status" value="1"/>
</dbReference>
<dbReference type="SUPFAM" id="SSF51206">
    <property type="entry name" value="cAMP-binding domain-like"/>
    <property type="match status" value="1"/>
</dbReference>
<dbReference type="CDD" id="cd00038">
    <property type="entry name" value="CAP_ED"/>
    <property type="match status" value="1"/>
</dbReference>
<dbReference type="PRINTS" id="PR01463">
    <property type="entry name" value="EAGCHANLFMLY"/>
</dbReference>
<reference evidence="16" key="1">
    <citation type="submission" date="2018-02" db="EMBL/GenBank/DDBJ databases">
        <authorList>
            <person name="Cohen D.B."/>
            <person name="Kent A.D."/>
        </authorList>
    </citation>
    <scope>NUCLEOTIDE SEQUENCE</scope>
</reference>
<keyword evidence="7 14" id="KW-0472">Membrane</keyword>
<dbReference type="InterPro" id="IPR014710">
    <property type="entry name" value="RmlC-like_jellyroll"/>
</dbReference>
<evidence type="ECO:0000256" key="8">
    <source>
        <dbReference type="ARBA" id="ARBA00023242"/>
    </source>
</evidence>
<evidence type="ECO:0000256" key="2">
    <source>
        <dbReference type="ARBA" id="ARBA00010486"/>
    </source>
</evidence>
<feature type="domain" description="Cyclic nucleotide-binding" evidence="15">
    <location>
        <begin position="656"/>
        <end position="741"/>
    </location>
</feature>
<dbReference type="GO" id="GO:0005249">
    <property type="term" value="F:voltage-gated potassium channel activity"/>
    <property type="evidence" value="ECO:0007669"/>
    <property type="project" value="InterPro"/>
</dbReference>
<dbReference type="SUPFAM" id="SSF81324">
    <property type="entry name" value="Voltage-gated potassium channels"/>
    <property type="match status" value="1"/>
</dbReference>
<feature type="region of interest" description="Disordered" evidence="13">
    <location>
        <begin position="108"/>
        <end position="137"/>
    </location>
</feature>
<dbReference type="GO" id="GO:0031965">
    <property type="term" value="C:nuclear membrane"/>
    <property type="evidence" value="ECO:0007669"/>
    <property type="project" value="UniProtKB-SubCell"/>
</dbReference>
<accession>A0A2N9HWM3</accession>
<proteinExistence type="inferred from homology"/>
<evidence type="ECO:0000256" key="5">
    <source>
        <dbReference type="ARBA" id="ARBA00022989"/>
    </source>
</evidence>
<protein>
    <recommendedName>
        <fullName evidence="15">Cyclic nucleotide-binding domain-containing protein</fullName>
    </recommendedName>
</protein>
<feature type="compositionally biased region" description="Polar residues" evidence="13">
    <location>
        <begin position="11"/>
        <end position="27"/>
    </location>
</feature>
<dbReference type="Gene3D" id="2.60.120.10">
    <property type="entry name" value="Jelly Rolls"/>
    <property type="match status" value="1"/>
</dbReference>
<dbReference type="Pfam" id="PF00520">
    <property type="entry name" value="Ion_trans"/>
    <property type="match status" value="1"/>
</dbReference>
<feature type="region of interest" description="Disordered" evidence="13">
    <location>
        <begin position="1"/>
        <end position="93"/>
    </location>
</feature>
<dbReference type="EMBL" id="OIVN01004223">
    <property type="protein sequence ID" value="SPD16099.1"/>
    <property type="molecule type" value="Genomic_DNA"/>
</dbReference>
<comment type="subcellular location">
    <subcellularLocation>
        <location evidence="1">Nucleus membrane</location>
        <topology evidence="1">Multi-pass membrane protein</topology>
    </subcellularLocation>
</comment>
<keyword evidence="6" id="KW-0406">Ion transport</keyword>
<evidence type="ECO:0000256" key="14">
    <source>
        <dbReference type="SAM" id="Phobius"/>
    </source>
</evidence>
<keyword evidence="8" id="KW-0539">Nucleus</keyword>
<evidence type="ECO:0000256" key="4">
    <source>
        <dbReference type="ARBA" id="ARBA00022692"/>
    </source>
</evidence>
<keyword evidence="4 14" id="KW-0812">Transmembrane</keyword>
<feature type="transmembrane region" description="Helical" evidence="14">
    <location>
        <begin position="267"/>
        <end position="288"/>
    </location>
</feature>
<keyword evidence="3" id="KW-0813">Transport</keyword>